<evidence type="ECO:0000313" key="3">
    <source>
        <dbReference type="Proteomes" id="UP000664466"/>
    </source>
</evidence>
<dbReference type="Proteomes" id="UP000664466">
    <property type="component" value="Unassembled WGS sequence"/>
</dbReference>
<name>A0A8B0SH07_9GAMM</name>
<sequence length="123" mass="12921">MNLQRALSLYEAGGKVSVRGLPARINAAFNLPTASTHGAWQEREIGDVSPYVTEDFCRDSLIPALIAIGLIEASSTSRKMWVDALTARKAVGGDVANIAAESVPVATPSPPVPAGRPQLAVVR</sequence>
<reference evidence="1 3" key="1">
    <citation type="submission" date="2021-03" db="EMBL/GenBank/DDBJ databases">
        <title>Draft genome and methylome analysis of Thiotrix fructosivoruns ATCC 49748.</title>
        <authorList>
            <person name="Fomenkov A."/>
            <person name="Grabovich M.Y."/>
            <person name="Roberts R.J."/>
        </authorList>
    </citation>
    <scope>NUCLEOTIDE SEQUENCE [LARGE SCALE GENOMIC DNA]</scope>
    <source>
        <strain evidence="1 3">ATCC 49748</strain>
        <plasmid evidence="1">pTfr446</plasmid>
    </source>
</reference>
<organism evidence="2">
    <name type="scientific">Thiothrix fructosivorans</name>
    <dbReference type="NCBI Taxonomy" id="111770"/>
    <lineage>
        <taxon>Bacteria</taxon>
        <taxon>Pseudomonadati</taxon>
        <taxon>Pseudomonadota</taxon>
        <taxon>Gammaproteobacteria</taxon>
        <taxon>Thiotrichales</taxon>
        <taxon>Thiotrichaceae</taxon>
        <taxon>Thiothrix</taxon>
    </lineage>
</organism>
<protein>
    <submittedName>
        <fullName evidence="2">Uncharacterized protein</fullName>
    </submittedName>
</protein>
<evidence type="ECO:0000313" key="2">
    <source>
        <dbReference type="EMBL" id="QTX10646.1"/>
    </source>
</evidence>
<keyword evidence="3" id="KW-1185">Reference proteome</keyword>
<dbReference type="RefSeq" id="WP_207249586.1">
    <property type="nucleotide sequence ID" value="NZ_JAFMPM010000005.1"/>
</dbReference>
<reference evidence="2" key="2">
    <citation type="submission" date="2021-04" db="EMBL/GenBank/DDBJ databases">
        <title>Complete Genome and methylome analysis of Thiothrix fructosivorans ATCC 49748.</title>
        <authorList>
            <person name="Fomenkov A."/>
            <person name="Sun L."/>
            <person name="Vincze T."/>
            <person name="Grabovich M.Y."/>
            <person name="Roberts R.J."/>
        </authorList>
    </citation>
    <scope>NUCLEOTIDE SEQUENCE</scope>
    <source>
        <strain evidence="2">ATCC 49748</strain>
    </source>
</reference>
<dbReference type="EMBL" id="JAFMPM010000005">
    <property type="protein sequence ID" value="MBO0611694.1"/>
    <property type="molecule type" value="Genomic_DNA"/>
</dbReference>
<proteinExistence type="predicted"/>
<keyword evidence="1" id="KW-0614">Plasmid</keyword>
<geneLocation type="plasmid" evidence="1">
    <name>pTfr446</name>
</geneLocation>
<dbReference type="EMBL" id="CP072748">
    <property type="protein sequence ID" value="QTX10646.1"/>
    <property type="molecule type" value="Genomic_DNA"/>
</dbReference>
<gene>
    <name evidence="2" type="ORF">J1836_019110</name>
    <name evidence="1" type="ORF">J1836_01955</name>
</gene>
<dbReference type="AlphaFoldDB" id="A0A8B0SH07"/>
<evidence type="ECO:0000313" key="1">
    <source>
        <dbReference type="EMBL" id="MBO0611694.1"/>
    </source>
</evidence>
<accession>A0A8B0SH07</accession>